<dbReference type="AlphaFoldDB" id="A0A150KLM1"/>
<sequence length="318" mass="37673">MIIWHIENGDFEWEIEVGKVTVLKGDNELWYQIIRLVDDYFFNKSTTVKIFEDTQLLHKNDWECLFIPYDAHLQFEKLNSKSPLRSILDDICDELVLSPAYQELLNIWEELKDELEIVNQKVIKYDLSLQLETFEIDNLKPLLTFSTIKEIMTPIEYKILLMKLFADKSLDKKKLIIIELPELFANPIKISEFTEMVNEFVKKGIRFIIITQENISKNENFVINQQIINRAKMEHLKFKVVNELPFVCEDRVYDEAIQELIKAVDNFNKNFQKPTLTQTNNEAIQIIQFVILKHLNIKVDLEFTRISPNLAEYIKSYS</sequence>
<dbReference type="OrthoDB" id="2967677at2"/>
<protein>
    <submittedName>
        <fullName evidence="1">Uncharacterized protein</fullName>
    </submittedName>
</protein>
<proteinExistence type="predicted"/>
<accession>A0A150KLM1</accession>
<name>A0A150KLM1_9BACI</name>
<gene>
    <name evidence="1" type="ORF">B4102_3568</name>
</gene>
<reference evidence="1 2" key="1">
    <citation type="submission" date="2016-01" db="EMBL/GenBank/DDBJ databases">
        <title>Genome Sequences of Twelve Sporeforming Bacillus Species Isolated from Foods.</title>
        <authorList>
            <person name="Berendsen E.M."/>
            <person name="Wells-Bennik M.H."/>
            <person name="Krawcyk A.O."/>
            <person name="De Jong A."/>
            <person name="Holsappel S."/>
            <person name="Eijlander R.T."/>
            <person name="Kuipers O.P."/>
        </authorList>
    </citation>
    <scope>NUCLEOTIDE SEQUENCE [LARGE SCALE GENOMIC DNA]</scope>
    <source>
        <strain evidence="1 2">B4102</strain>
    </source>
</reference>
<comment type="caution">
    <text evidence="1">The sequence shown here is derived from an EMBL/GenBank/DDBJ whole genome shotgun (WGS) entry which is preliminary data.</text>
</comment>
<dbReference type="EMBL" id="LQYN01000100">
    <property type="protein sequence ID" value="KYC94838.1"/>
    <property type="molecule type" value="Genomic_DNA"/>
</dbReference>
<evidence type="ECO:0000313" key="1">
    <source>
        <dbReference type="EMBL" id="KYC94838.1"/>
    </source>
</evidence>
<dbReference type="STRING" id="46224.B4102_3568"/>
<dbReference type="PATRIC" id="fig|46224.3.peg.246"/>
<keyword evidence="2" id="KW-1185">Reference proteome</keyword>
<evidence type="ECO:0000313" key="2">
    <source>
        <dbReference type="Proteomes" id="UP000075666"/>
    </source>
</evidence>
<organism evidence="1 2">
    <name type="scientific">Heyndrickxia sporothermodurans</name>
    <dbReference type="NCBI Taxonomy" id="46224"/>
    <lineage>
        <taxon>Bacteria</taxon>
        <taxon>Bacillati</taxon>
        <taxon>Bacillota</taxon>
        <taxon>Bacilli</taxon>
        <taxon>Bacillales</taxon>
        <taxon>Bacillaceae</taxon>
        <taxon>Heyndrickxia</taxon>
    </lineage>
</organism>
<dbReference type="Proteomes" id="UP000075666">
    <property type="component" value="Unassembled WGS sequence"/>
</dbReference>
<dbReference type="RefSeq" id="WP_066234711.1">
    <property type="nucleotide sequence ID" value="NZ_LQYN01000100.1"/>
</dbReference>